<evidence type="ECO:0000313" key="8">
    <source>
        <dbReference type="Proteomes" id="UP000830434"/>
    </source>
</evidence>
<reference evidence="7" key="1">
    <citation type="submission" date="2022-04" db="EMBL/GenBank/DDBJ databases">
        <title>Diverse halophilic archaea isolated from saline environments.</title>
        <authorList>
            <person name="Cui H.-L."/>
        </authorList>
    </citation>
    <scope>NUCLEOTIDE SEQUENCE</scope>
    <source>
        <strain evidence="7">XZYJT40</strain>
    </source>
</reference>
<dbReference type="GO" id="GO:0016020">
    <property type="term" value="C:membrane"/>
    <property type="evidence" value="ECO:0007669"/>
    <property type="project" value="InterPro"/>
</dbReference>
<sequence>MTESTLDSTSRTESSTDPTPSTEASDSPAMETSESRTETSESPGIASPGIASPGIASPGGASETTTGESEETVQDEWTRYDFEGAPKISVEDLDVFYGDDHALKGVSMDVPENSVTALVGPSGCGKSTFLRCLNRMNDRINAATVEGSVELDGDEIYQDGVNLVELRKRVGMVFQAPNPFPKSIRDNIAYGPRKHGDINDGLLDKLLGRADEDKEDEIVERSLKQAALWEEVSDRLDDNALGLSGGQQQRLCIGRCLAVDPEVILMDEPASALDPIATAKIEDLIDDLSEDYTVVIVTHNMQQAARISDQTAVFLTGGDLVEYGETDQIFENPNSQRVEDYITGKFG</sequence>
<dbReference type="PROSITE" id="PS50893">
    <property type="entry name" value="ABC_TRANSPORTER_2"/>
    <property type="match status" value="1"/>
</dbReference>
<dbReference type="AlphaFoldDB" id="A0A8U0INV4"/>
<name>A0A8U0INV4_9EURY</name>
<dbReference type="CDD" id="cd03260">
    <property type="entry name" value="ABC_PstB_phosphate_transporter"/>
    <property type="match status" value="1"/>
</dbReference>
<dbReference type="GO" id="GO:0016887">
    <property type="term" value="F:ATP hydrolysis activity"/>
    <property type="evidence" value="ECO:0007669"/>
    <property type="project" value="InterPro"/>
</dbReference>
<keyword evidence="3" id="KW-0547">Nucleotide-binding</keyword>
<dbReference type="InterPro" id="IPR027417">
    <property type="entry name" value="P-loop_NTPase"/>
</dbReference>
<dbReference type="PROSITE" id="PS00211">
    <property type="entry name" value="ABC_TRANSPORTER_1"/>
    <property type="match status" value="1"/>
</dbReference>
<keyword evidence="2" id="KW-1003">Cell membrane</keyword>
<keyword evidence="2" id="KW-0472">Membrane</keyword>
<feature type="region of interest" description="Disordered" evidence="5">
    <location>
        <begin position="1"/>
        <end position="74"/>
    </location>
</feature>
<dbReference type="EMBL" id="CP096658">
    <property type="protein sequence ID" value="UPW01844.1"/>
    <property type="molecule type" value="Genomic_DNA"/>
</dbReference>
<dbReference type="NCBIfam" id="TIGR00972">
    <property type="entry name" value="3a0107s01c2"/>
    <property type="match status" value="1"/>
</dbReference>
<dbReference type="GO" id="GO:0035435">
    <property type="term" value="P:phosphate ion transmembrane transport"/>
    <property type="evidence" value="ECO:0007669"/>
    <property type="project" value="InterPro"/>
</dbReference>
<evidence type="ECO:0000313" key="7">
    <source>
        <dbReference type="EMBL" id="UPW01844.1"/>
    </source>
</evidence>
<feature type="compositionally biased region" description="Low complexity" evidence="5">
    <location>
        <begin position="1"/>
        <end position="32"/>
    </location>
</feature>
<dbReference type="PANTHER" id="PTHR43423:SF1">
    <property type="entry name" value="ABC TRANSPORTER I FAMILY MEMBER 17"/>
    <property type="match status" value="1"/>
</dbReference>
<dbReference type="InterPro" id="IPR003439">
    <property type="entry name" value="ABC_transporter-like_ATP-bd"/>
</dbReference>
<evidence type="ECO:0000256" key="2">
    <source>
        <dbReference type="ARBA" id="ARBA00022475"/>
    </source>
</evidence>
<protein>
    <submittedName>
        <fullName evidence="7">Phosphate ABC transporter ATP-binding protein PstB</fullName>
    </submittedName>
</protein>
<dbReference type="GO" id="GO:0005315">
    <property type="term" value="F:phosphate transmembrane transporter activity"/>
    <property type="evidence" value="ECO:0007669"/>
    <property type="project" value="InterPro"/>
</dbReference>
<keyword evidence="4 7" id="KW-0067">ATP-binding</keyword>
<organism evidence="7 8">
    <name type="scientific">Halorussus gelatinilyticus</name>
    <dbReference type="NCBI Taxonomy" id="2937524"/>
    <lineage>
        <taxon>Archaea</taxon>
        <taxon>Methanobacteriati</taxon>
        <taxon>Methanobacteriota</taxon>
        <taxon>Stenosarchaea group</taxon>
        <taxon>Halobacteria</taxon>
        <taxon>Halobacteriales</taxon>
        <taxon>Haladaptataceae</taxon>
        <taxon>Halorussus</taxon>
    </lineage>
</organism>
<evidence type="ECO:0000256" key="1">
    <source>
        <dbReference type="ARBA" id="ARBA00022448"/>
    </source>
</evidence>
<dbReference type="InterPro" id="IPR017871">
    <property type="entry name" value="ABC_transporter-like_CS"/>
</dbReference>
<evidence type="ECO:0000256" key="4">
    <source>
        <dbReference type="ARBA" id="ARBA00022840"/>
    </source>
</evidence>
<dbReference type="SUPFAM" id="SSF52540">
    <property type="entry name" value="P-loop containing nucleoside triphosphate hydrolases"/>
    <property type="match status" value="1"/>
</dbReference>
<dbReference type="Gene3D" id="3.40.50.300">
    <property type="entry name" value="P-loop containing nucleotide triphosphate hydrolases"/>
    <property type="match status" value="1"/>
</dbReference>
<dbReference type="SMART" id="SM00382">
    <property type="entry name" value="AAA"/>
    <property type="match status" value="1"/>
</dbReference>
<keyword evidence="8" id="KW-1185">Reference proteome</keyword>
<dbReference type="InterPro" id="IPR005670">
    <property type="entry name" value="PstB-like"/>
</dbReference>
<dbReference type="PANTHER" id="PTHR43423">
    <property type="entry name" value="ABC TRANSPORTER I FAMILY MEMBER 17"/>
    <property type="match status" value="1"/>
</dbReference>
<dbReference type="Proteomes" id="UP000830434">
    <property type="component" value="Chromosome"/>
</dbReference>
<dbReference type="Pfam" id="PF00005">
    <property type="entry name" value="ABC_tran"/>
    <property type="match status" value="1"/>
</dbReference>
<feature type="compositionally biased region" description="Low complexity" evidence="5">
    <location>
        <begin position="56"/>
        <end position="67"/>
    </location>
</feature>
<dbReference type="InterPro" id="IPR003593">
    <property type="entry name" value="AAA+_ATPase"/>
</dbReference>
<dbReference type="KEGG" id="haxz:M0R88_07050"/>
<dbReference type="GO" id="GO:0005524">
    <property type="term" value="F:ATP binding"/>
    <property type="evidence" value="ECO:0007669"/>
    <property type="project" value="UniProtKB-KW"/>
</dbReference>
<proteinExistence type="predicted"/>
<accession>A0A8U0INV4</accession>
<evidence type="ECO:0000256" key="5">
    <source>
        <dbReference type="SAM" id="MobiDB-lite"/>
    </source>
</evidence>
<feature type="domain" description="ABC transporter" evidence="6">
    <location>
        <begin position="88"/>
        <end position="342"/>
    </location>
</feature>
<evidence type="ECO:0000256" key="3">
    <source>
        <dbReference type="ARBA" id="ARBA00022741"/>
    </source>
</evidence>
<gene>
    <name evidence="7" type="primary">pstB</name>
    <name evidence="7" type="ORF">M0R88_07050</name>
</gene>
<evidence type="ECO:0000259" key="6">
    <source>
        <dbReference type="PROSITE" id="PS50893"/>
    </source>
</evidence>
<keyword evidence="1" id="KW-0813">Transport</keyword>